<dbReference type="InterPro" id="IPR001940">
    <property type="entry name" value="Peptidase_S1C"/>
</dbReference>
<dbReference type="PRINTS" id="PR00834">
    <property type="entry name" value="PROTEASES2C"/>
</dbReference>
<dbReference type="EMBL" id="BAAANN010000048">
    <property type="protein sequence ID" value="GAA1988282.1"/>
    <property type="molecule type" value="Genomic_DNA"/>
</dbReference>
<evidence type="ECO:0000256" key="2">
    <source>
        <dbReference type="SAM" id="Phobius"/>
    </source>
</evidence>
<name>A0ABP5E0C2_9PSEU</name>
<keyword evidence="4" id="KW-1185">Reference proteome</keyword>
<evidence type="ECO:0000256" key="1">
    <source>
        <dbReference type="SAM" id="MobiDB-lite"/>
    </source>
</evidence>
<gene>
    <name evidence="3" type="ORF">GCM10009754_77960</name>
</gene>
<dbReference type="InterPro" id="IPR043504">
    <property type="entry name" value="Peptidase_S1_PA_chymotrypsin"/>
</dbReference>
<proteinExistence type="predicted"/>
<dbReference type="InterPro" id="IPR009003">
    <property type="entry name" value="Peptidase_S1_PA"/>
</dbReference>
<organism evidence="3 4">
    <name type="scientific">Amycolatopsis minnesotensis</name>
    <dbReference type="NCBI Taxonomy" id="337894"/>
    <lineage>
        <taxon>Bacteria</taxon>
        <taxon>Bacillati</taxon>
        <taxon>Actinomycetota</taxon>
        <taxon>Actinomycetes</taxon>
        <taxon>Pseudonocardiales</taxon>
        <taxon>Pseudonocardiaceae</taxon>
        <taxon>Amycolatopsis</taxon>
    </lineage>
</organism>
<dbReference type="Gene3D" id="2.40.10.10">
    <property type="entry name" value="Trypsin-like serine proteases"/>
    <property type="match status" value="2"/>
</dbReference>
<feature type="region of interest" description="Disordered" evidence="1">
    <location>
        <begin position="1"/>
        <end position="36"/>
    </location>
</feature>
<accession>A0ABP5E0C2</accession>
<dbReference type="SUPFAM" id="SSF50494">
    <property type="entry name" value="Trypsin-like serine proteases"/>
    <property type="match status" value="1"/>
</dbReference>
<dbReference type="PANTHER" id="PTHR22939">
    <property type="entry name" value="SERINE PROTEASE FAMILY S1C HTRA-RELATED"/>
    <property type="match status" value="1"/>
</dbReference>
<sequence length="302" mass="30245">MTENEFRQGPAGGYQPHQQPYPYSNPLFQPPPPKKKGSRLALIIGSTTLAAALVGGVTGAAVAGLDSSASATTSVSAQPTAAQSTDATSAAAKVLPSVVQVTTRTSQGELLGSGVIISADGRIITNAHVVAGAEGPVTVTLSDGKQYQATVLGSDAKADIAVLQAQGASGLTAARLGDSSTVKVGQEVLAIGSPGGLQNTVTEGIVSATNRRLSDFAQRQTDPRARQTSDESSAAPSYTAIQTDAAINHGNSGGALVTTAGQVIGINSALYNPARSEDAGNIGIGFAIPVNDAKAIADRITG</sequence>
<keyword evidence="2" id="KW-0472">Membrane</keyword>
<evidence type="ECO:0000313" key="4">
    <source>
        <dbReference type="Proteomes" id="UP001501116"/>
    </source>
</evidence>
<dbReference type="Pfam" id="PF13365">
    <property type="entry name" value="Trypsin_2"/>
    <property type="match status" value="1"/>
</dbReference>
<protein>
    <submittedName>
        <fullName evidence="3">Trypsin-like peptidase domain-containing protein</fullName>
    </submittedName>
</protein>
<feature type="region of interest" description="Disordered" evidence="1">
    <location>
        <begin position="215"/>
        <end position="236"/>
    </location>
</feature>
<dbReference type="RefSeq" id="WP_344430428.1">
    <property type="nucleotide sequence ID" value="NZ_BAAANN010000048.1"/>
</dbReference>
<dbReference type="PANTHER" id="PTHR22939:SF129">
    <property type="entry name" value="SERINE PROTEASE HTRA2, MITOCHONDRIAL"/>
    <property type="match status" value="1"/>
</dbReference>
<reference evidence="4" key="1">
    <citation type="journal article" date="2019" name="Int. J. Syst. Evol. Microbiol.">
        <title>The Global Catalogue of Microorganisms (GCM) 10K type strain sequencing project: providing services to taxonomists for standard genome sequencing and annotation.</title>
        <authorList>
            <consortium name="The Broad Institute Genomics Platform"/>
            <consortium name="The Broad Institute Genome Sequencing Center for Infectious Disease"/>
            <person name="Wu L."/>
            <person name="Ma J."/>
        </authorList>
    </citation>
    <scope>NUCLEOTIDE SEQUENCE [LARGE SCALE GENOMIC DNA]</scope>
    <source>
        <strain evidence="4">JCM 14545</strain>
    </source>
</reference>
<comment type="caution">
    <text evidence="3">The sequence shown here is derived from an EMBL/GenBank/DDBJ whole genome shotgun (WGS) entry which is preliminary data.</text>
</comment>
<feature type="transmembrane region" description="Helical" evidence="2">
    <location>
        <begin position="40"/>
        <end position="65"/>
    </location>
</feature>
<keyword evidence="2" id="KW-1133">Transmembrane helix</keyword>
<evidence type="ECO:0000313" key="3">
    <source>
        <dbReference type="EMBL" id="GAA1988282.1"/>
    </source>
</evidence>
<dbReference type="Proteomes" id="UP001501116">
    <property type="component" value="Unassembled WGS sequence"/>
</dbReference>
<keyword evidence="2" id="KW-0812">Transmembrane</keyword>